<dbReference type="InterPro" id="IPR010111">
    <property type="entry name" value="Kynureninase"/>
</dbReference>
<feature type="binding site" evidence="4">
    <location>
        <position position="213"/>
    </location>
    <ligand>
        <name>pyridoxal 5'-phosphate</name>
        <dbReference type="ChEBI" id="CHEBI:597326"/>
    </ligand>
</feature>
<dbReference type="PANTHER" id="PTHR14084:SF0">
    <property type="entry name" value="KYNURENINASE"/>
    <property type="match status" value="1"/>
</dbReference>
<dbReference type="Gene3D" id="3.90.1150.10">
    <property type="entry name" value="Aspartate Aminotransferase, domain 1"/>
    <property type="match status" value="1"/>
</dbReference>
<dbReference type="HAMAP" id="MF_01970">
    <property type="entry name" value="Kynureninase"/>
    <property type="match status" value="1"/>
</dbReference>
<reference evidence="7 8" key="1">
    <citation type="submission" date="2021-03" db="EMBL/GenBank/DDBJ databases">
        <title>Paenibacillus artemisicola MWE-103 whole genome sequence.</title>
        <authorList>
            <person name="Ham Y.J."/>
        </authorList>
    </citation>
    <scope>NUCLEOTIDE SEQUENCE [LARGE SCALE GENOMIC DNA]</scope>
    <source>
        <strain evidence="7 8">MWE-103</strain>
    </source>
</reference>
<comment type="caution">
    <text evidence="4">Lacks conserved residue(s) required for the propagation of feature annotation.</text>
</comment>
<evidence type="ECO:0000256" key="5">
    <source>
        <dbReference type="NCBIfam" id="TIGR01814"/>
    </source>
</evidence>
<dbReference type="PANTHER" id="PTHR14084">
    <property type="entry name" value="KYNURENINASE"/>
    <property type="match status" value="1"/>
</dbReference>
<comment type="pathway">
    <text evidence="4 6">Cofactor biosynthesis; NAD(+) biosynthesis; quinolinate from L-kynurenine: step 2/3.</text>
</comment>
<comment type="function">
    <text evidence="4 6">Catalyzes the cleavage of L-kynurenine (L-Kyn) and L-3-hydroxykynurenine (L-3OHKyn) into anthranilic acid (AA) and 3-hydroxyanthranilic acid (3-OHAA), respectively.</text>
</comment>
<dbReference type="EMBL" id="JAGGDJ010000004">
    <property type="protein sequence ID" value="MBO7744314.1"/>
    <property type="molecule type" value="Genomic_DNA"/>
</dbReference>
<comment type="caution">
    <text evidence="7">The sequence shown here is derived from an EMBL/GenBank/DDBJ whole genome shotgun (WGS) entry which is preliminary data.</text>
</comment>
<comment type="pathway">
    <text evidence="4 6">Amino-acid degradation; L-kynurenine degradation; L-alanine and anthranilate from L-kynurenine: step 1/1.</text>
</comment>
<feature type="modified residue" description="N6-(pyridoxal phosphate)lysine" evidence="4">
    <location>
        <position position="239"/>
    </location>
</feature>
<evidence type="ECO:0000256" key="2">
    <source>
        <dbReference type="ARBA" id="ARBA00022801"/>
    </source>
</evidence>
<feature type="binding site" evidence="4">
    <location>
        <position position="295"/>
    </location>
    <ligand>
        <name>pyridoxal 5'-phosphate</name>
        <dbReference type="ChEBI" id="CHEBI:597326"/>
    </ligand>
</feature>
<comment type="cofactor">
    <cofactor evidence="4 6">
        <name>pyridoxal 5'-phosphate</name>
        <dbReference type="ChEBI" id="CHEBI:597326"/>
    </cofactor>
</comment>
<dbReference type="SUPFAM" id="SSF53383">
    <property type="entry name" value="PLP-dependent transferases"/>
    <property type="match status" value="1"/>
</dbReference>
<evidence type="ECO:0000256" key="6">
    <source>
        <dbReference type="PIRNR" id="PIRNR038800"/>
    </source>
</evidence>
<feature type="binding site" evidence="4">
    <location>
        <position position="105"/>
    </location>
    <ligand>
        <name>pyridoxal 5'-phosphate</name>
        <dbReference type="ChEBI" id="CHEBI:597326"/>
    </ligand>
</feature>
<organism evidence="7 8">
    <name type="scientific">Paenibacillus artemisiicola</name>
    <dbReference type="NCBI Taxonomy" id="1172618"/>
    <lineage>
        <taxon>Bacteria</taxon>
        <taxon>Bacillati</taxon>
        <taxon>Bacillota</taxon>
        <taxon>Bacilli</taxon>
        <taxon>Bacillales</taxon>
        <taxon>Paenibacillaceae</taxon>
        <taxon>Paenibacillus</taxon>
    </lineage>
</organism>
<name>A0ABS3W7P5_9BACL</name>
<feature type="binding site" evidence="4">
    <location>
        <begin position="132"/>
        <end position="135"/>
    </location>
    <ligand>
        <name>pyridoxal 5'-phosphate</name>
        <dbReference type="ChEBI" id="CHEBI:597326"/>
    </ligand>
</feature>
<sequence>MFDEAAEPTLAYAERQDRADGLARFREAFYLKPGTVYMDGNSLGLLSKPAERTFLEALEDWKEYGIDGWTRGRHPWFALSERLGGMMAGLVGADADEVIVTGSATVNLHQLVATFYRPHGARTKLLADELNFPSDLYALQSQLAVRGFDPDGSLVCVKSPDGRFLDEDAIIEAMTEEIALIVLPSVLYRSGQLLDMERLTADARRRGIPIGFDCCHSVGAVPHAFDAWGVDFAFWCSYKHLNGGPGCPGGLYVNRRHLGTRPGLAGWFGSRKDRQFDMASSLTPAESAGAYQIGTPHVLSLAPLIGALGLVGEAGIEAIRRKSLGLTRYLMGLIGQELAGFGFRIGSPVEDARRGGHVGLEHDEAARICKALKERGNVPDFRAPNMIRLAPAALYTSYREVWDVVQVLRDIMEKQAFKAYPNERDIVA</sequence>
<dbReference type="InterPro" id="IPR015422">
    <property type="entry name" value="PyrdxlP-dep_Trfase_small"/>
</dbReference>
<comment type="catalytic activity">
    <reaction evidence="4 6">
        <text>L-kynurenine + H2O = anthranilate + L-alanine + H(+)</text>
        <dbReference type="Rhea" id="RHEA:16813"/>
        <dbReference type="ChEBI" id="CHEBI:15377"/>
        <dbReference type="ChEBI" id="CHEBI:15378"/>
        <dbReference type="ChEBI" id="CHEBI:16567"/>
        <dbReference type="ChEBI" id="CHEBI:57959"/>
        <dbReference type="ChEBI" id="CHEBI:57972"/>
        <dbReference type="EC" id="3.7.1.3"/>
    </reaction>
</comment>
<dbReference type="RefSeq" id="WP_208847268.1">
    <property type="nucleotide sequence ID" value="NZ_JAGGDJ010000004.1"/>
</dbReference>
<feature type="binding site" evidence="4">
    <location>
        <position position="216"/>
    </location>
    <ligand>
        <name>pyridoxal 5'-phosphate</name>
        <dbReference type="ChEBI" id="CHEBI:597326"/>
    </ligand>
</feature>
<dbReference type="Gene3D" id="3.40.640.10">
    <property type="entry name" value="Type I PLP-dependent aspartate aminotransferase-like (Major domain)"/>
    <property type="match status" value="1"/>
</dbReference>
<proteinExistence type="inferred from homology"/>
<keyword evidence="1 4" id="KW-0662">Pyridine nucleotide biosynthesis</keyword>
<dbReference type="Proteomes" id="UP000670947">
    <property type="component" value="Unassembled WGS sequence"/>
</dbReference>
<keyword evidence="3 4" id="KW-0663">Pyridoxal phosphate</keyword>
<feature type="binding site" evidence="4">
    <location>
        <position position="267"/>
    </location>
    <ligand>
        <name>pyridoxal 5'-phosphate</name>
        <dbReference type="ChEBI" id="CHEBI:597326"/>
    </ligand>
</feature>
<dbReference type="GO" id="GO:0030429">
    <property type="term" value="F:kynureninase activity"/>
    <property type="evidence" value="ECO:0007669"/>
    <property type="project" value="UniProtKB-EC"/>
</dbReference>
<dbReference type="Pfam" id="PF22580">
    <property type="entry name" value="KYNU_C"/>
    <property type="match status" value="1"/>
</dbReference>
<dbReference type="PIRSF" id="PIRSF038800">
    <property type="entry name" value="KYNU"/>
    <property type="match status" value="1"/>
</dbReference>
<keyword evidence="8" id="KW-1185">Reference proteome</keyword>
<gene>
    <name evidence="4 7" type="primary">kynU</name>
    <name evidence="7" type="ORF">I8J29_08920</name>
</gene>
<dbReference type="InterPro" id="IPR015421">
    <property type="entry name" value="PyrdxlP-dep_Trfase_major"/>
</dbReference>
<evidence type="ECO:0000313" key="8">
    <source>
        <dbReference type="Proteomes" id="UP000670947"/>
    </source>
</evidence>
<dbReference type="NCBIfam" id="TIGR01814">
    <property type="entry name" value="kynureninase"/>
    <property type="match status" value="1"/>
</dbReference>
<comment type="catalytic activity">
    <reaction evidence="6">
        <text>3-hydroxy-L-kynurenine + H2O = 3-hydroxyanthranilate + L-alanine + H(+)</text>
        <dbReference type="Rhea" id="RHEA:25143"/>
        <dbReference type="ChEBI" id="CHEBI:15377"/>
        <dbReference type="ChEBI" id="CHEBI:15378"/>
        <dbReference type="ChEBI" id="CHEBI:36559"/>
        <dbReference type="ChEBI" id="CHEBI:57972"/>
        <dbReference type="ChEBI" id="CHEBI:58125"/>
        <dbReference type="EC" id="3.7.1.3"/>
    </reaction>
</comment>
<evidence type="ECO:0000256" key="1">
    <source>
        <dbReference type="ARBA" id="ARBA00022642"/>
    </source>
</evidence>
<feature type="binding site" evidence="4">
    <location>
        <position position="238"/>
    </location>
    <ligand>
        <name>pyridoxal 5'-phosphate</name>
        <dbReference type="ChEBI" id="CHEBI:597326"/>
    </ligand>
</feature>
<evidence type="ECO:0000256" key="3">
    <source>
        <dbReference type="ARBA" id="ARBA00022898"/>
    </source>
</evidence>
<evidence type="ECO:0000256" key="4">
    <source>
        <dbReference type="HAMAP-Rule" id="MF_01970"/>
    </source>
</evidence>
<comment type="similarity">
    <text evidence="4 6">Belongs to the kynureninase family.</text>
</comment>
<protein>
    <recommendedName>
        <fullName evidence="4 5">Kynureninase</fullName>
        <ecNumber evidence="4 5">3.7.1.3</ecNumber>
    </recommendedName>
    <alternativeName>
        <fullName evidence="4">L-kynurenine hydrolase</fullName>
    </alternativeName>
</protein>
<keyword evidence="2 4" id="KW-0378">Hydrolase</keyword>
<evidence type="ECO:0000313" key="7">
    <source>
        <dbReference type="EMBL" id="MBO7744314.1"/>
    </source>
</evidence>
<comment type="subunit">
    <text evidence="4 6">Homodimer.</text>
</comment>
<dbReference type="EC" id="3.7.1.3" evidence="4 5"/>
<accession>A0ABS3W7P5</accession>
<dbReference type="InterPro" id="IPR015424">
    <property type="entry name" value="PyrdxlP-dep_Trfase"/>
</dbReference>